<evidence type="ECO:0000313" key="1">
    <source>
        <dbReference type="EMBL" id="KAG5581785.1"/>
    </source>
</evidence>
<comment type="caution">
    <text evidence="1">The sequence shown here is derived from an EMBL/GenBank/DDBJ whole genome shotgun (WGS) entry which is preliminary data.</text>
</comment>
<dbReference type="AlphaFoldDB" id="A0A9J5X0S2"/>
<proteinExistence type="predicted"/>
<accession>A0A9J5X0S2</accession>
<organism evidence="1 2">
    <name type="scientific">Solanum commersonii</name>
    <name type="common">Commerson's wild potato</name>
    <name type="synonym">Commerson's nightshade</name>
    <dbReference type="NCBI Taxonomy" id="4109"/>
    <lineage>
        <taxon>Eukaryota</taxon>
        <taxon>Viridiplantae</taxon>
        <taxon>Streptophyta</taxon>
        <taxon>Embryophyta</taxon>
        <taxon>Tracheophyta</taxon>
        <taxon>Spermatophyta</taxon>
        <taxon>Magnoliopsida</taxon>
        <taxon>eudicotyledons</taxon>
        <taxon>Gunneridae</taxon>
        <taxon>Pentapetalae</taxon>
        <taxon>asterids</taxon>
        <taxon>lamiids</taxon>
        <taxon>Solanales</taxon>
        <taxon>Solanaceae</taxon>
        <taxon>Solanoideae</taxon>
        <taxon>Solaneae</taxon>
        <taxon>Solanum</taxon>
    </lineage>
</organism>
<dbReference type="EMBL" id="JACXVP010000010">
    <property type="protein sequence ID" value="KAG5581785.1"/>
    <property type="molecule type" value="Genomic_DNA"/>
</dbReference>
<sequence>MGAQLGVVGPLFLKIVEDSNPILYSNIQQMCEPTLEGSHNAIMTGCTSLHETIDGDRLIEPVGESSNHFGEPDRARRKDWLKLFSEKWDVGDGMGLSTSND</sequence>
<gene>
    <name evidence="1" type="ORF">H5410_052412</name>
</gene>
<keyword evidence="2" id="KW-1185">Reference proteome</keyword>
<dbReference type="Proteomes" id="UP000824120">
    <property type="component" value="Chromosome 10"/>
</dbReference>
<name>A0A9J5X0S2_SOLCO</name>
<reference evidence="1 2" key="1">
    <citation type="submission" date="2020-09" db="EMBL/GenBank/DDBJ databases">
        <title>De no assembly of potato wild relative species, Solanum commersonii.</title>
        <authorList>
            <person name="Cho K."/>
        </authorList>
    </citation>
    <scope>NUCLEOTIDE SEQUENCE [LARGE SCALE GENOMIC DNA]</scope>
    <source>
        <strain evidence="1">LZ3.2</strain>
        <tissue evidence="1">Leaf</tissue>
    </source>
</reference>
<evidence type="ECO:0000313" key="2">
    <source>
        <dbReference type="Proteomes" id="UP000824120"/>
    </source>
</evidence>
<protein>
    <submittedName>
        <fullName evidence="1">Uncharacterized protein</fullName>
    </submittedName>
</protein>